<dbReference type="GO" id="GO:0061630">
    <property type="term" value="F:ubiquitin protein ligase activity"/>
    <property type="evidence" value="ECO:0007669"/>
    <property type="project" value="TreeGrafter"/>
</dbReference>
<keyword evidence="2" id="KW-0472">Membrane</keyword>
<dbReference type="PANTHER" id="PTHR22696:SF1">
    <property type="entry name" value="E3 UBIQUITIN-PROTEIN LIGASE RNF26"/>
    <property type="match status" value="1"/>
</dbReference>
<feature type="transmembrane region" description="Helical" evidence="2">
    <location>
        <begin position="287"/>
        <end position="308"/>
    </location>
</feature>
<dbReference type="OrthoDB" id="66726at2759"/>
<dbReference type="GO" id="GO:0006511">
    <property type="term" value="P:ubiquitin-dependent protein catabolic process"/>
    <property type="evidence" value="ECO:0007669"/>
    <property type="project" value="TreeGrafter"/>
</dbReference>
<dbReference type="AlphaFoldDB" id="G0WB83"/>
<feature type="transmembrane region" description="Helical" evidence="2">
    <location>
        <begin position="169"/>
        <end position="187"/>
    </location>
</feature>
<keyword evidence="4" id="KW-1185">Reference proteome</keyword>
<feature type="transmembrane region" description="Helical" evidence="2">
    <location>
        <begin position="256"/>
        <end position="275"/>
    </location>
</feature>
<dbReference type="GeneID" id="11498893"/>
<dbReference type="HOGENOM" id="CLU_026112_0_0_1"/>
<evidence type="ECO:0000256" key="1">
    <source>
        <dbReference type="SAM" id="MobiDB-lite"/>
    </source>
</evidence>
<dbReference type="EMBL" id="HE580271">
    <property type="protein sequence ID" value="CCD25003.1"/>
    <property type="molecule type" value="Genomic_DNA"/>
</dbReference>
<dbReference type="InterPro" id="IPR013083">
    <property type="entry name" value="Znf_RING/FYVE/PHD"/>
</dbReference>
<reference evidence="3 4" key="1">
    <citation type="journal article" date="2011" name="Proc. Natl. Acad. Sci. U.S.A.">
        <title>Evolutionary erosion of yeast sex chromosomes by mating-type switching accidents.</title>
        <authorList>
            <person name="Gordon J.L."/>
            <person name="Armisen D."/>
            <person name="Proux-Wera E."/>
            <person name="Oheigeartaigh S.S."/>
            <person name="Byrne K.P."/>
            <person name="Wolfe K.H."/>
        </authorList>
    </citation>
    <scope>NUCLEOTIDE SEQUENCE [LARGE SCALE GENOMIC DNA]</scope>
    <source>
        <strain evidence="4">ATCC 10597 / BCRC 20456 / CBS 421 / NBRC 0211 / NRRL Y-12639</strain>
    </source>
</reference>
<protein>
    <recommendedName>
        <fullName evidence="5">RING-type domain-containing protein</fullName>
    </recommendedName>
</protein>
<dbReference type="CDD" id="cd16616">
    <property type="entry name" value="mRING-HC-C4C4_Asi1p-like"/>
    <property type="match status" value="1"/>
</dbReference>
<proteinExistence type="predicted"/>
<accession>G0WB83</accession>
<gene>
    <name evidence="3" type="primary">NDAI0E01870</name>
    <name evidence="3" type="ordered locus">NDAI_0E01870</name>
</gene>
<sequence>MLYNSTFFSYFRLWNTTQYASYSLSGSKYLNISDTTNIAKIVNMARMTNVTNVTNLAHMANITNKVDTTNVTIKLIDKNPPFPSSSEFFAWFMLYVLPHMIVINAVIDRLKNIPVMKSNIKQINLPAWSRISLHLLALVPLTCGISVFYMRSCILQVYESLFGASFESFFGGLYYILCLSHGVEVFYSSTTNSSQLLTPNFGVSQLGFEFYSLWAMAKYEKYTPETSFLIRTDCTLLLVNRLIIHLVEVLNMRKKYSIFSTTVYLVYLPFFLKNFNSLPFALKAREINKLLSVVMIFTSFIFHSFRYITNKDKNSIFKYMHMFKLLNLTGEENIELTLFKFATFLCDGNDIDEFPRQDPEIHSPLQEHSYIISGYLNEVNSNPEDYDTIIPDVESSIFSSPTAMLVMLISLCCSVIISRTNLMIYGSTLEMKKRRAEGKRRTHSKHYDLNNLITDNNYAMFMTRVLKTDKLCVHDPDKYLLPDTDTSPDYNPPINDPRSEDEDGVDSAKEEEILSESIEEESRIFDLLVPVDDSFEAPDLNWYLSMWSIMKYTFQYDKRLTRTSYWELANKTILNEIIHERRTQSTKEPSQDEDLFSFSDDDDDEEELDLTCVLCKRHRRRIVLWPCNCLTICDECRLAIGRRGTTKCICCAEPVKGYSKLNVV</sequence>
<dbReference type="PANTHER" id="PTHR22696">
    <property type="entry name" value="E3 UBIQUITIN-PROTEIN LIGASE RNF26"/>
    <property type="match status" value="1"/>
</dbReference>
<dbReference type="eggNOG" id="ENOG502S2K4">
    <property type="taxonomic scope" value="Eukaryota"/>
</dbReference>
<organism evidence="3 4">
    <name type="scientific">Naumovozyma dairenensis (strain ATCC 10597 / BCRC 20456 / CBS 421 / NBRC 0211 / NRRL Y-12639)</name>
    <name type="common">Saccharomyces dairenensis</name>
    <dbReference type="NCBI Taxonomy" id="1071378"/>
    <lineage>
        <taxon>Eukaryota</taxon>
        <taxon>Fungi</taxon>
        <taxon>Dikarya</taxon>
        <taxon>Ascomycota</taxon>
        <taxon>Saccharomycotina</taxon>
        <taxon>Saccharomycetes</taxon>
        <taxon>Saccharomycetales</taxon>
        <taxon>Saccharomycetaceae</taxon>
        <taxon>Naumovozyma</taxon>
    </lineage>
</organism>
<dbReference type="GO" id="GO:0016567">
    <property type="term" value="P:protein ubiquitination"/>
    <property type="evidence" value="ECO:0007669"/>
    <property type="project" value="TreeGrafter"/>
</dbReference>
<feature type="transmembrane region" description="Helical" evidence="2">
    <location>
        <begin position="88"/>
        <end position="107"/>
    </location>
</feature>
<evidence type="ECO:0000313" key="4">
    <source>
        <dbReference type="Proteomes" id="UP000000689"/>
    </source>
</evidence>
<dbReference type="Gene3D" id="3.30.40.10">
    <property type="entry name" value="Zinc/RING finger domain, C3HC4 (zinc finger)"/>
    <property type="match status" value="1"/>
</dbReference>
<name>G0WB83_NAUDC</name>
<dbReference type="Pfam" id="PF13920">
    <property type="entry name" value="zf-C3HC4_3"/>
    <property type="match status" value="1"/>
</dbReference>
<feature type="transmembrane region" description="Helical" evidence="2">
    <location>
        <begin position="403"/>
        <end position="425"/>
    </location>
</feature>
<keyword evidence="2" id="KW-0812">Transmembrane</keyword>
<evidence type="ECO:0000313" key="3">
    <source>
        <dbReference type="EMBL" id="CCD25003.1"/>
    </source>
</evidence>
<evidence type="ECO:0008006" key="5">
    <source>
        <dbReference type="Google" id="ProtNLM"/>
    </source>
</evidence>
<dbReference type="Proteomes" id="UP000000689">
    <property type="component" value="Chromosome 5"/>
</dbReference>
<dbReference type="RefSeq" id="XP_003670246.1">
    <property type="nucleotide sequence ID" value="XM_003670198.1"/>
</dbReference>
<feature type="region of interest" description="Disordered" evidence="1">
    <location>
        <begin position="482"/>
        <end position="506"/>
    </location>
</feature>
<feature type="transmembrane region" description="Helical" evidence="2">
    <location>
        <begin position="127"/>
        <end position="149"/>
    </location>
</feature>
<evidence type="ECO:0000256" key="2">
    <source>
        <dbReference type="SAM" id="Phobius"/>
    </source>
</evidence>
<keyword evidence="2" id="KW-1133">Transmembrane helix</keyword>
<dbReference type="OMA" id="CLSHCIE"/>
<dbReference type="KEGG" id="ndi:NDAI_0E01870"/>